<reference evidence="2" key="1">
    <citation type="journal article" date="2022" name="Int. J. Mol. Sci.">
        <title>Draft Genome of Tanacetum Coccineum: Genomic Comparison of Closely Related Tanacetum-Family Plants.</title>
        <authorList>
            <person name="Yamashiro T."/>
            <person name="Shiraishi A."/>
            <person name="Nakayama K."/>
            <person name="Satake H."/>
        </authorList>
    </citation>
    <scope>NUCLEOTIDE SEQUENCE</scope>
</reference>
<dbReference type="GO" id="GO:0003964">
    <property type="term" value="F:RNA-directed DNA polymerase activity"/>
    <property type="evidence" value="ECO:0007669"/>
    <property type="project" value="UniProtKB-KW"/>
</dbReference>
<evidence type="ECO:0000313" key="3">
    <source>
        <dbReference type="Proteomes" id="UP001151760"/>
    </source>
</evidence>
<dbReference type="InterPro" id="IPR002156">
    <property type="entry name" value="RNaseH_domain"/>
</dbReference>
<dbReference type="PANTHER" id="PTHR48475">
    <property type="entry name" value="RIBONUCLEASE H"/>
    <property type="match status" value="1"/>
</dbReference>
<reference evidence="2" key="2">
    <citation type="submission" date="2022-01" db="EMBL/GenBank/DDBJ databases">
        <authorList>
            <person name="Yamashiro T."/>
            <person name="Shiraishi A."/>
            <person name="Satake H."/>
            <person name="Nakayama K."/>
        </authorList>
    </citation>
    <scope>NUCLEOTIDE SEQUENCE</scope>
</reference>
<gene>
    <name evidence="2" type="ORF">Tco_1041366</name>
</gene>
<comment type="caution">
    <text evidence="2">The sequence shown here is derived from an EMBL/GenBank/DDBJ whole genome shotgun (WGS) entry which is preliminary data.</text>
</comment>
<keyword evidence="2" id="KW-0695">RNA-directed DNA polymerase</keyword>
<feature type="domain" description="RNase H type-1" evidence="1">
    <location>
        <begin position="47"/>
        <end position="114"/>
    </location>
</feature>
<dbReference type="InterPro" id="IPR036397">
    <property type="entry name" value="RNaseH_sf"/>
</dbReference>
<keyword evidence="2" id="KW-0548">Nucleotidyltransferase</keyword>
<dbReference type="InterPro" id="IPR012337">
    <property type="entry name" value="RNaseH-like_sf"/>
</dbReference>
<dbReference type="EMBL" id="BQNB010018458">
    <property type="protein sequence ID" value="GJT74641.1"/>
    <property type="molecule type" value="Genomic_DNA"/>
</dbReference>
<name>A0ABQ5GFZ0_9ASTR</name>
<evidence type="ECO:0000313" key="2">
    <source>
        <dbReference type="EMBL" id="GJT74641.1"/>
    </source>
</evidence>
<dbReference type="PANTHER" id="PTHR48475:SF2">
    <property type="entry name" value="RIBONUCLEASE H"/>
    <property type="match status" value="1"/>
</dbReference>
<proteinExistence type="predicted"/>
<dbReference type="Pfam" id="PF13456">
    <property type="entry name" value="RVT_3"/>
    <property type="match status" value="1"/>
</dbReference>
<protein>
    <submittedName>
        <fullName evidence="2">Reverse transcriptase domain-containing protein</fullName>
    </submittedName>
</protein>
<keyword evidence="2" id="KW-0808">Transferase</keyword>
<dbReference type="Proteomes" id="UP001151760">
    <property type="component" value="Unassembled WGS sequence"/>
</dbReference>
<evidence type="ECO:0000259" key="1">
    <source>
        <dbReference type="Pfam" id="PF13456"/>
    </source>
</evidence>
<dbReference type="Gene3D" id="3.30.420.10">
    <property type="entry name" value="Ribonuclease H-like superfamily/Ribonuclease H"/>
    <property type="match status" value="1"/>
</dbReference>
<keyword evidence="3" id="KW-1185">Reference proteome</keyword>
<accession>A0ABQ5GFZ0</accession>
<organism evidence="2 3">
    <name type="scientific">Tanacetum coccineum</name>
    <dbReference type="NCBI Taxonomy" id="301880"/>
    <lineage>
        <taxon>Eukaryota</taxon>
        <taxon>Viridiplantae</taxon>
        <taxon>Streptophyta</taxon>
        <taxon>Embryophyta</taxon>
        <taxon>Tracheophyta</taxon>
        <taxon>Spermatophyta</taxon>
        <taxon>Magnoliopsida</taxon>
        <taxon>eudicotyledons</taxon>
        <taxon>Gunneridae</taxon>
        <taxon>Pentapetalae</taxon>
        <taxon>asterids</taxon>
        <taxon>campanulids</taxon>
        <taxon>Asterales</taxon>
        <taxon>Asteraceae</taxon>
        <taxon>Asteroideae</taxon>
        <taxon>Anthemideae</taxon>
        <taxon>Anthemidinae</taxon>
        <taxon>Tanacetum</taxon>
    </lineage>
</organism>
<sequence>MVSDGKGTTLFPMIVPYGELNGVSIALMASFGVISKSADKIFVFHGAVDIKIKDLAIFVDSQLVANQVKGLFEARQPVIKQYLEKTKEVLGSFDSYTMEHVQRDQNKKDDALSNIASMTFTHLAKEVLIEVLAGRSIVQREVADIIKEEGENWMLPIREYLLFGLLPKDQQRARNLRVKVKDLNNL</sequence>
<dbReference type="SUPFAM" id="SSF53098">
    <property type="entry name" value="Ribonuclease H-like"/>
    <property type="match status" value="1"/>
</dbReference>